<keyword evidence="8" id="KW-0479">Metal-binding</keyword>
<dbReference type="NCBIfam" id="TIGR00244">
    <property type="entry name" value="transcriptional regulator NrdR"/>
    <property type="match status" value="1"/>
</dbReference>
<comment type="similarity">
    <text evidence="8">Belongs to the NrdR family.</text>
</comment>
<evidence type="ECO:0000256" key="2">
    <source>
        <dbReference type="ARBA" id="ARBA00022741"/>
    </source>
</evidence>
<keyword evidence="6 8" id="KW-0238">DNA-binding</keyword>
<organism evidence="10 11">
    <name type="scientific">Corallococcus exercitus</name>
    <dbReference type="NCBI Taxonomy" id="2316736"/>
    <lineage>
        <taxon>Bacteria</taxon>
        <taxon>Pseudomonadati</taxon>
        <taxon>Myxococcota</taxon>
        <taxon>Myxococcia</taxon>
        <taxon>Myxococcales</taxon>
        <taxon>Cystobacterineae</taxon>
        <taxon>Myxococcaceae</taxon>
        <taxon>Corallococcus</taxon>
    </lineage>
</organism>
<feature type="domain" description="ATP-cone" evidence="9">
    <location>
        <begin position="49"/>
        <end position="139"/>
    </location>
</feature>
<keyword evidence="3 8" id="KW-0863">Zinc-finger</keyword>
<protein>
    <recommendedName>
        <fullName evidence="8">Transcriptional repressor NrdR</fullName>
    </recommendedName>
</protein>
<dbReference type="PROSITE" id="PS51161">
    <property type="entry name" value="ATP_CONE"/>
    <property type="match status" value="1"/>
</dbReference>
<dbReference type="GO" id="GO:0008270">
    <property type="term" value="F:zinc ion binding"/>
    <property type="evidence" value="ECO:0007669"/>
    <property type="project" value="UniProtKB-UniRule"/>
</dbReference>
<dbReference type="Proteomes" id="UP000563426">
    <property type="component" value="Unassembled WGS sequence"/>
</dbReference>
<dbReference type="Pfam" id="PF22811">
    <property type="entry name" value="Zn_ribbon_NrdR"/>
    <property type="match status" value="1"/>
</dbReference>
<keyword evidence="7 8" id="KW-0804">Transcription</keyword>
<dbReference type="GO" id="GO:0003677">
    <property type="term" value="F:DNA binding"/>
    <property type="evidence" value="ECO:0007669"/>
    <property type="project" value="UniProtKB-KW"/>
</dbReference>
<dbReference type="Pfam" id="PF03477">
    <property type="entry name" value="ATP-cone"/>
    <property type="match status" value="1"/>
</dbReference>
<evidence type="ECO:0000259" key="9">
    <source>
        <dbReference type="PROSITE" id="PS51161"/>
    </source>
</evidence>
<evidence type="ECO:0000256" key="5">
    <source>
        <dbReference type="ARBA" id="ARBA00023015"/>
    </source>
</evidence>
<comment type="function">
    <text evidence="8">Negatively regulates transcription of bacterial ribonucleotide reductase nrd genes and operons by binding to NrdR-boxes.</text>
</comment>
<gene>
    <name evidence="8 10" type="primary">nrdR</name>
    <name evidence="10" type="ORF">HMI49_14000</name>
</gene>
<evidence type="ECO:0000313" key="10">
    <source>
        <dbReference type="EMBL" id="NOK34311.1"/>
    </source>
</evidence>
<keyword evidence="11" id="KW-1185">Reference proteome</keyword>
<dbReference type="InterPro" id="IPR055173">
    <property type="entry name" value="NrdR-like_N"/>
</dbReference>
<proteinExistence type="inferred from homology"/>
<keyword evidence="8" id="KW-0862">Zinc</keyword>
<evidence type="ECO:0000256" key="3">
    <source>
        <dbReference type="ARBA" id="ARBA00022771"/>
    </source>
</evidence>
<dbReference type="RefSeq" id="WP_120525333.1">
    <property type="nucleotide sequence ID" value="NZ_JABFJV010000065.1"/>
</dbReference>
<dbReference type="HAMAP" id="MF_00440">
    <property type="entry name" value="NrdR"/>
    <property type="match status" value="1"/>
</dbReference>
<dbReference type="InterPro" id="IPR005144">
    <property type="entry name" value="ATP-cone_dom"/>
</dbReference>
<dbReference type="GO" id="GO:0045892">
    <property type="term" value="P:negative regulation of DNA-templated transcription"/>
    <property type="evidence" value="ECO:0007669"/>
    <property type="project" value="UniProtKB-UniRule"/>
</dbReference>
<reference evidence="10 11" key="1">
    <citation type="submission" date="2020-05" db="EMBL/GenBank/DDBJ databases">
        <authorList>
            <person name="Whitworth D."/>
        </authorList>
    </citation>
    <scope>NUCLEOTIDE SEQUENCE [LARGE SCALE GENOMIC DNA]</scope>
    <source>
        <strain evidence="10 11">AB043B</strain>
    </source>
</reference>
<comment type="caution">
    <text evidence="10">The sequence shown here is derived from an EMBL/GenBank/DDBJ whole genome shotgun (WGS) entry which is preliminary data.</text>
</comment>
<feature type="zinc finger region" evidence="8">
    <location>
        <begin position="3"/>
        <end position="34"/>
    </location>
</feature>
<dbReference type="InterPro" id="IPR003796">
    <property type="entry name" value="RNR_NrdR-like"/>
</dbReference>
<dbReference type="OrthoDB" id="9807461at2"/>
<evidence type="ECO:0000256" key="7">
    <source>
        <dbReference type="ARBA" id="ARBA00023163"/>
    </source>
</evidence>
<evidence type="ECO:0000256" key="1">
    <source>
        <dbReference type="ARBA" id="ARBA00022491"/>
    </source>
</evidence>
<keyword evidence="4 8" id="KW-0067">ATP-binding</keyword>
<dbReference type="PANTHER" id="PTHR30455:SF2">
    <property type="entry name" value="TRANSCRIPTIONAL REPRESSOR NRDR"/>
    <property type="match status" value="1"/>
</dbReference>
<dbReference type="AlphaFoldDB" id="A0A3A8IH97"/>
<accession>A0A3A8IH97</accession>
<evidence type="ECO:0000256" key="8">
    <source>
        <dbReference type="HAMAP-Rule" id="MF_00440"/>
    </source>
</evidence>
<sequence length="167" mass="19589">MRCPFCQDPENKVIDSRESHEGSVIRRRRECLACKRRFTTYERVEELYPLIVKKDGRREAFDREKMLNGLKKACEKRPVSAAQLEATVEDIERMLQGMGEKEVPSSSIGEHVMKRLQQLDEVAYVRFASVYRSFRDISEFMHELKDLLEDQERERKAKPPVTPPKDG</sequence>
<evidence type="ECO:0000256" key="4">
    <source>
        <dbReference type="ARBA" id="ARBA00022840"/>
    </source>
</evidence>
<name>A0A3A8IH97_9BACT</name>
<dbReference type="GO" id="GO:0005524">
    <property type="term" value="F:ATP binding"/>
    <property type="evidence" value="ECO:0007669"/>
    <property type="project" value="UniProtKB-UniRule"/>
</dbReference>
<evidence type="ECO:0000256" key="6">
    <source>
        <dbReference type="ARBA" id="ARBA00023125"/>
    </source>
</evidence>
<keyword evidence="1 8" id="KW-0678">Repressor</keyword>
<keyword evidence="5 8" id="KW-0805">Transcription regulation</keyword>
<comment type="cofactor">
    <cofactor evidence="8">
        <name>Zn(2+)</name>
        <dbReference type="ChEBI" id="CHEBI:29105"/>
    </cofactor>
    <text evidence="8">Binds 1 zinc ion.</text>
</comment>
<keyword evidence="2 8" id="KW-0547">Nucleotide-binding</keyword>
<evidence type="ECO:0000313" key="11">
    <source>
        <dbReference type="Proteomes" id="UP000563426"/>
    </source>
</evidence>
<dbReference type="PANTHER" id="PTHR30455">
    <property type="entry name" value="TRANSCRIPTIONAL REPRESSOR NRDR"/>
    <property type="match status" value="1"/>
</dbReference>
<dbReference type="EMBL" id="JABFJV010000065">
    <property type="protein sequence ID" value="NOK34311.1"/>
    <property type="molecule type" value="Genomic_DNA"/>
</dbReference>